<dbReference type="EMBL" id="PEWA01000041">
    <property type="protein sequence ID" value="PIU73298.1"/>
    <property type="molecule type" value="Genomic_DNA"/>
</dbReference>
<feature type="transmembrane region" description="Helical" evidence="5">
    <location>
        <begin position="293"/>
        <end position="314"/>
    </location>
</feature>
<protein>
    <recommendedName>
        <fullName evidence="6">O-antigen ligase-related domain-containing protein</fullName>
    </recommendedName>
</protein>
<feature type="domain" description="O-antigen ligase-related" evidence="6">
    <location>
        <begin position="180"/>
        <end position="308"/>
    </location>
</feature>
<feature type="transmembrane region" description="Helical" evidence="5">
    <location>
        <begin position="29"/>
        <end position="46"/>
    </location>
</feature>
<sequence length="358" mass="41034">MATLSRLLIYPLLFFFFLGQLGRLNWGSFSFPILDICIVAFSLTNFLTRRQTIKPNKFLLIFLLIAVISNLIHLPGYHLPPFQSWFYLLRLLSLTLLIIYPPKLTSTQNRFLEIVLFSSLLFGFIQYTLWPDFTAFLAFNWDPHLYRLVGTFFDPTFTGLIFLFFLIRLYFSTYHSRLLFIALTYIGLALTYSRTSLLCFLAAFTFIAVRKKTKKIFVIALSCVLLTIIILPRAPGEGTKLERTSSIFAKIKNYQEGISLFTISPITGVGYNNLPYLRPNPTSHANSGFDGSLLTIAITTGIFGLIFLCLGLRFEFIHGSLLYQTLLLILLLHSLFSNSLFYPWITLLLALTKLKSRK</sequence>
<dbReference type="InterPro" id="IPR051533">
    <property type="entry name" value="WaaL-like"/>
</dbReference>
<accession>A0A2M7ARP1</accession>
<reference evidence="8" key="1">
    <citation type="submission" date="2017-09" db="EMBL/GenBank/DDBJ databases">
        <title>Depth-based differentiation of microbial function through sediment-hosted aquifers and enrichment of novel symbionts in the deep terrestrial subsurface.</title>
        <authorList>
            <person name="Probst A.J."/>
            <person name="Ladd B."/>
            <person name="Jarett J.K."/>
            <person name="Geller-Mcgrath D.E."/>
            <person name="Sieber C.M.K."/>
            <person name="Emerson J.B."/>
            <person name="Anantharaman K."/>
            <person name="Thomas B.C."/>
            <person name="Malmstrom R."/>
            <person name="Stieglmeier M."/>
            <person name="Klingl A."/>
            <person name="Woyke T."/>
            <person name="Ryan C.M."/>
            <person name="Banfield J.F."/>
        </authorList>
    </citation>
    <scope>NUCLEOTIDE SEQUENCE [LARGE SCALE GENOMIC DNA]</scope>
</reference>
<evidence type="ECO:0000256" key="4">
    <source>
        <dbReference type="ARBA" id="ARBA00023136"/>
    </source>
</evidence>
<dbReference type="PANTHER" id="PTHR37422:SF13">
    <property type="entry name" value="LIPOPOLYSACCHARIDE BIOSYNTHESIS PROTEIN PA4999-RELATED"/>
    <property type="match status" value="1"/>
</dbReference>
<keyword evidence="3 5" id="KW-1133">Transmembrane helix</keyword>
<dbReference type="InterPro" id="IPR007016">
    <property type="entry name" value="O-antigen_ligase-rel_domated"/>
</dbReference>
<dbReference type="PANTHER" id="PTHR37422">
    <property type="entry name" value="TEICHURONIC ACID BIOSYNTHESIS PROTEIN TUAE"/>
    <property type="match status" value="1"/>
</dbReference>
<evidence type="ECO:0000259" key="6">
    <source>
        <dbReference type="Pfam" id="PF04932"/>
    </source>
</evidence>
<dbReference type="AlphaFoldDB" id="A0A2M7ARP1"/>
<dbReference type="Proteomes" id="UP000231407">
    <property type="component" value="Unassembled WGS sequence"/>
</dbReference>
<feature type="transmembrane region" description="Helical" evidence="5">
    <location>
        <begin position="7"/>
        <end position="23"/>
    </location>
</feature>
<evidence type="ECO:0000256" key="1">
    <source>
        <dbReference type="ARBA" id="ARBA00004141"/>
    </source>
</evidence>
<evidence type="ECO:0000256" key="3">
    <source>
        <dbReference type="ARBA" id="ARBA00022989"/>
    </source>
</evidence>
<feature type="transmembrane region" description="Helical" evidence="5">
    <location>
        <begin position="326"/>
        <end position="351"/>
    </location>
</feature>
<feature type="transmembrane region" description="Helical" evidence="5">
    <location>
        <begin position="150"/>
        <end position="171"/>
    </location>
</feature>
<comment type="caution">
    <text evidence="7">The sequence shown here is derived from an EMBL/GenBank/DDBJ whole genome shotgun (WGS) entry which is preliminary data.</text>
</comment>
<evidence type="ECO:0000313" key="7">
    <source>
        <dbReference type="EMBL" id="PIU73298.1"/>
    </source>
</evidence>
<keyword evidence="2 5" id="KW-0812">Transmembrane</keyword>
<comment type="subcellular location">
    <subcellularLocation>
        <location evidence="1">Membrane</location>
        <topology evidence="1">Multi-pass membrane protein</topology>
    </subcellularLocation>
</comment>
<evidence type="ECO:0000256" key="2">
    <source>
        <dbReference type="ARBA" id="ARBA00022692"/>
    </source>
</evidence>
<evidence type="ECO:0000256" key="5">
    <source>
        <dbReference type="SAM" id="Phobius"/>
    </source>
</evidence>
<proteinExistence type="predicted"/>
<evidence type="ECO:0000313" key="8">
    <source>
        <dbReference type="Proteomes" id="UP000231407"/>
    </source>
</evidence>
<keyword evidence="4 5" id="KW-0472">Membrane</keyword>
<dbReference type="GO" id="GO:0016020">
    <property type="term" value="C:membrane"/>
    <property type="evidence" value="ECO:0007669"/>
    <property type="project" value="UniProtKB-SubCell"/>
</dbReference>
<gene>
    <name evidence="7" type="ORF">COS78_02995</name>
</gene>
<feature type="transmembrane region" description="Helical" evidence="5">
    <location>
        <begin position="58"/>
        <end position="76"/>
    </location>
</feature>
<feature type="transmembrane region" description="Helical" evidence="5">
    <location>
        <begin position="178"/>
        <end position="204"/>
    </location>
</feature>
<feature type="transmembrane region" description="Helical" evidence="5">
    <location>
        <begin position="216"/>
        <end position="234"/>
    </location>
</feature>
<organism evidence="7 8">
    <name type="scientific">Candidatus Shapirobacteria bacterium CG06_land_8_20_14_3_00_40_12</name>
    <dbReference type="NCBI Taxonomy" id="1974881"/>
    <lineage>
        <taxon>Bacteria</taxon>
        <taxon>Candidatus Shapironibacteriota</taxon>
    </lineage>
</organism>
<name>A0A2M7ARP1_9BACT</name>
<dbReference type="Pfam" id="PF04932">
    <property type="entry name" value="Wzy_C"/>
    <property type="match status" value="1"/>
</dbReference>
<feature type="transmembrane region" description="Helical" evidence="5">
    <location>
        <begin position="111"/>
        <end position="130"/>
    </location>
</feature>
<feature type="transmembrane region" description="Helical" evidence="5">
    <location>
        <begin position="82"/>
        <end position="99"/>
    </location>
</feature>